<name>A0A161I1F8_9MICO</name>
<dbReference type="InterPro" id="IPR051813">
    <property type="entry name" value="HepT_RNase_toxin"/>
</dbReference>
<dbReference type="GO" id="GO:0110001">
    <property type="term" value="C:toxin-antitoxin complex"/>
    <property type="evidence" value="ECO:0007669"/>
    <property type="project" value="InterPro"/>
</dbReference>
<dbReference type="RefSeq" id="WP_083973040.1">
    <property type="nucleotide sequence ID" value="NZ_CP014209.1"/>
</dbReference>
<keyword evidence="1" id="KW-0597">Phosphoprotein</keyword>
<dbReference type="KEGG" id="ido:I598_1532"/>
<dbReference type="PANTHER" id="PTHR34139">
    <property type="entry name" value="UPF0331 PROTEIN MJ0127"/>
    <property type="match status" value="1"/>
</dbReference>
<gene>
    <name evidence="6" type="ORF">I598_1532</name>
</gene>
<dbReference type="PANTHER" id="PTHR34139:SF1">
    <property type="entry name" value="RNASE MJ1380-RELATED"/>
    <property type="match status" value="1"/>
</dbReference>
<evidence type="ECO:0000313" key="7">
    <source>
        <dbReference type="Proteomes" id="UP000076794"/>
    </source>
</evidence>
<dbReference type="GO" id="GO:0016787">
    <property type="term" value="F:hydrolase activity"/>
    <property type="evidence" value="ECO:0007669"/>
    <property type="project" value="UniProtKB-KW"/>
</dbReference>
<dbReference type="PATRIC" id="fig|1300344.3.peg.1539"/>
<keyword evidence="4" id="KW-0547">Nucleotide-binding</keyword>
<evidence type="ECO:0000256" key="1">
    <source>
        <dbReference type="ARBA" id="ARBA00022553"/>
    </source>
</evidence>
<sequence>MTPRTGRLLRDLVDHADAASRLVSRGRTAYDADEMLRYAGEDLLIRLGEAVARIDRDDSSFVDQHPDLGLRRLKDARNLVAHGYDVVDPAIVWTILERHLPMVADRVRRLLDGPARPGGA</sequence>
<protein>
    <recommendedName>
        <fullName evidence="8">DUF86 domain-containing protein</fullName>
    </recommendedName>
</protein>
<dbReference type="AlphaFoldDB" id="A0A161I1F8"/>
<dbReference type="STRING" id="1300344.I598_1532"/>
<dbReference type="Proteomes" id="UP000076794">
    <property type="component" value="Chromosome"/>
</dbReference>
<dbReference type="GO" id="GO:0004540">
    <property type="term" value="F:RNA nuclease activity"/>
    <property type="evidence" value="ECO:0007669"/>
    <property type="project" value="InterPro"/>
</dbReference>
<dbReference type="GO" id="GO:0000166">
    <property type="term" value="F:nucleotide binding"/>
    <property type="evidence" value="ECO:0007669"/>
    <property type="project" value="UniProtKB-KW"/>
</dbReference>
<accession>A0A161I1F8</accession>
<proteinExistence type="predicted"/>
<keyword evidence="2" id="KW-1277">Toxin-antitoxin system</keyword>
<dbReference type="EMBL" id="CP014209">
    <property type="protein sequence ID" value="ANC31085.1"/>
    <property type="molecule type" value="Genomic_DNA"/>
</dbReference>
<evidence type="ECO:0000256" key="2">
    <source>
        <dbReference type="ARBA" id="ARBA00022649"/>
    </source>
</evidence>
<evidence type="ECO:0000256" key="5">
    <source>
        <dbReference type="ARBA" id="ARBA00022801"/>
    </source>
</evidence>
<dbReference type="Pfam" id="PF01934">
    <property type="entry name" value="HepT-like"/>
    <property type="match status" value="1"/>
</dbReference>
<organism evidence="6 7">
    <name type="scientific">Isoptericola dokdonensis DS-3</name>
    <dbReference type="NCBI Taxonomy" id="1300344"/>
    <lineage>
        <taxon>Bacteria</taxon>
        <taxon>Bacillati</taxon>
        <taxon>Actinomycetota</taxon>
        <taxon>Actinomycetes</taxon>
        <taxon>Micrococcales</taxon>
        <taxon>Promicromonosporaceae</taxon>
        <taxon>Isoptericola</taxon>
    </lineage>
</organism>
<evidence type="ECO:0008006" key="8">
    <source>
        <dbReference type="Google" id="ProtNLM"/>
    </source>
</evidence>
<dbReference type="OrthoDB" id="159782at2"/>
<evidence type="ECO:0000256" key="4">
    <source>
        <dbReference type="ARBA" id="ARBA00022741"/>
    </source>
</evidence>
<evidence type="ECO:0000256" key="3">
    <source>
        <dbReference type="ARBA" id="ARBA00022722"/>
    </source>
</evidence>
<evidence type="ECO:0000313" key="6">
    <source>
        <dbReference type="EMBL" id="ANC31085.1"/>
    </source>
</evidence>
<dbReference type="InterPro" id="IPR008201">
    <property type="entry name" value="HepT-like"/>
</dbReference>
<reference evidence="6 7" key="1">
    <citation type="submission" date="2016-01" db="EMBL/GenBank/DDBJ databases">
        <title>Complete genome sequence of a soil Actinobacterium, Isoptericola dokdonensis DS-3.</title>
        <authorList>
            <person name="Kwon S.-K."/>
            <person name="Kim J.F."/>
        </authorList>
    </citation>
    <scope>NUCLEOTIDE SEQUENCE [LARGE SCALE GENOMIC DNA]</scope>
    <source>
        <strain evidence="6 7">DS-3</strain>
    </source>
</reference>
<keyword evidence="5" id="KW-0378">Hydrolase</keyword>
<keyword evidence="3" id="KW-0540">Nuclease</keyword>
<keyword evidence="7" id="KW-1185">Reference proteome</keyword>